<proteinExistence type="predicted"/>
<dbReference type="AlphaFoldDB" id="A0A654LZT9"/>
<keyword evidence="2" id="KW-1185">Reference proteome</keyword>
<protein>
    <submittedName>
        <fullName evidence="1">Uncharacterized protein</fullName>
    </submittedName>
</protein>
<dbReference type="KEGG" id="taa:NMY3_01753"/>
<accession>A0A654LZT9</accession>
<reference evidence="2" key="1">
    <citation type="submission" date="2015-10" db="EMBL/GenBank/DDBJ databases">
        <title>Niche specialization of a soil ammonia-oxidizing archaeon, Candidatus Nitrosocosmicus oleophilus.</title>
        <authorList>
            <person name="Jung M.-Y."/>
            <person name="Rhee S.-K."/>
        </authorList>
    </citation>
    <scope>NUCLEOTIDE SEQUENCE [LARGE SCALE GENOMIC DNA]</scope>
    <source>
        <strain evidence="2">MY3</strain>
    </source>
</reference>
<gene>
    <name evidence="1" type="ORF">NMY3_01753</name>
</gene>
<sequence>MNSLLLCLNQVVYNSDMTPIPCRLNAMPYDSRVPKPIKNIIVYSREASSQKSNYRMRTLYHQTWKFIKG</sequence>
<name>A0A654LZT9_9ARCH</name>
<dbReference type="Proteomes" id="UP000058925">
    <property type="component" value="Chromosome"/>
</dbReference>
<dbReference type="EMBL" id="CP012850">
    <property type="protein sequence ID" value="ALI35956.1"/>
    <property type="molecule type" value="Genomic_DNA"/>
</dbReference>
<evidence type="ECO:0000313" key="2">
    <source>
        <dbReference type="Proteomes" id="UP000058925"/>
    </source>
</evidence>
<organism evidence="1 2">
    <name type="scientific">Candidatus Nitrosocosmicus oleophilus</name>
    <dbReference type="NCBI Taxonomy" id="1353260"/>
    <lineage>
        <taxon>Archaea</taxon>
        <taxon>Nitrososphaerota</taxon>
        <taxon>Nitrososphaeria</taxon>
        <taxon>Nitrososphaerales</taxon>
        <taxon>Nitrososphaeraceae</taxon>
        <taxon>Candidatus Nitrosocosmicus</taxon>
    </lineage>
</organism>
<evidence type="ECO:0000313" key="1">
    <source>
        <dbReference type="EMBL" id="ALI35956.1"/>
    </source>
</evidence>